<dbReference type="AlphaFoldDB" id="A0A8S1KM09"/>
<dbReference type="SMART" id="SM00382">
    <property type="entry name" value="AAA"/>
    <property type="match status" value="1"/>
</dbReference>
<organism evidence="3 4">
    <name type="scientific">Paramecium sonneborni</name>
    <dbReference type="NCBI Taxonomy" id="65129"/>
    <lineage>
        <taxon>Eukaryota</taxon>
        <taxon>Sar</taxon>
        <taxon>Alveolata</taxon>
        <taxon>Ciliophora</taxon>
        <taxon>Intramacronucleata</taxon>
        <taxon>Oligohymenophorea</taxon>
        <taxon>Peniculida</taxon>
        <taxon>Parameciidae</taxon>
        <taxon>Paramecium</taxon>
    </lineage>
</organism>
<dbReference type="InterPro" id="IPR050304">
    <property type="entry name" value="MT-severing_AAA_ATPase"/>
</dbReference>
<name>A0A8S1KM09_9CILI</name>
<keyword evidence="1" id="KW-0479">Metal-binding</keyword>
<dbReference type="InterPro" id="IPR001841">
    <property type="entry name" value="Znf_RING"/>
</dbReference>
<dbReference type="OrthoDB" id="304171at2759"/>
<dbReference type="InterPro" id="IPR003593">
    <property type="entry name" value="AAA+_ATPase"/>
</dbReference>
<keyword evidence="4" id="KW-1185">Reference proteome</keyword>
<dbReference type="GO" id="GO:0007033">
    <property type="term" value="P:vacuole organization"/>
    <property type="evidence" value="ECO:0007669"/>
    <property type="project" value="TreeGrafter"/>
</dbReference>
<sequence>MPQNQCKMEFLSSQDLRAKIFAYEKIKYGCEYIIKYEEQLKSKMSQSQLKLDIEDYKNQFNKFNQLQFIQNFNATNEIGDFIKLDCIQVNEKPNVRDDSILIVESIRSILKEVALPFKFPQLFANSYHIFDKILLYGPPNSGKKYLVEYCASITNSTFINLSISQLIKKQFDKPIGYFQQIFNYALKMQPCIILLQDLDQLRNQNLSINRNNMNIITELLIVLDKLKSAAFPQFQVIGITSYPWKLEPSVRRRFSKRIYIPFPNNEQIQEFLKQKFSNMKNNLTLVQFEKLANLLEGYTSCDIFNILQQAYENVENDRKQEMKIQQQYQEPILKNVDILDVLKKYKQTTSQDYIKKCLDWKATFLITHQIVHNNLDQMGRKSWIYFYYRVEQAEYQLLIENGKSDVGVSLVPFNISHSTKLPSFNSYFNLIPQEYIYQVKLKRQGNESESVLIIGFYNFNQTSEAEINLSLEEIITEDVFPIWGIMIGIEILDKYMPSKKAQVEMLNDFCCICLVNYEENDIVRETPCNHTFHDKCIIEWFKKNKNCPYCRLNFTEEEFQRLMIQKQTDTSPENKKNQNSNFIQRVTSLKIIQTTSLQQRRNLEDSSSQLNQLQEVPQQNFVQPFNIFDQLDQN</sequence>
<dbReference type="Proteomes" id="UP000692954">
    <property type="component" value="Unassembled WGS sequence"/>
</dbReference>
<dbReference type="PROSITE" id="PS50089">
    <property type="entry name" value="ZF_RING_2"/>
    <property type="match status" value="1"/>
</dbReference>
<gene>
    <name evidence="3" type="ORF">PSON_ATCC_30995.1.T0090108</name>
</gene>
<reference evidence="3" key="1">
    <citation type="submission" date="2021-01" db="EMBL/GenBank/DDBJ databases">
        <authorList>
            <consortium name="Genoscope - CEA"/>
            <person name="William W."/>
        </authorList>
    </citation>
    <scope>NUCLEOTIDE SEQUENCE</scope>
</reference>
<dbReference type="EMBL" id="CAJJDN010000009">
    <property type="protein sequence ID" value="CAD8055173.1"/>
    <property type="molecule type" value="Genomic_DNA"/>
</dbReference>
<accession>A0A8S1KM09</accession>
<dbReference type="PANTHER" id="PTHR23074">
    <property type="entry name" value="AAA DOMAIN-CONTAINING"/>
    <property type="match status" value="1"/>
</dbReference>
<dbReference type="SMART" id="SM00184">
    <property type="entry name" value="RING"/>
    <property type="match status" value="1"/>
</dbReference>
<dbReference type="CDD" id="cd16454">
    <property type="entry name" value="RING-H2_PA-TM-RING"/>
    <property type="match status" value="1"/>
</dbReference>
<dbReference type="Pfam" id="PF13639">
    <property type="entry name" value="zf-RING_2"/>
    <property type="match status" value="1"/>
</dbReference>
<dbReference type="PANTHER" id="PTHR23074:SF83">
    <property type="entry name" value="VACUOLAR PROTEIN SORTING-ASSOCIATED PROTEIN 4A"/>
    <property type="match status" value="1"/>
</dbReference>
<proteinExistence type="predicted"/>
<dbReference type="GO" id="GO:0008270">
    <property type="term" value="F:zinc ion binding"/>
    <property type="evidence" value="ECO:0007669"/>
    <property type="project" value="UniProtKB-KW"/>
</dbReference>
<protein>
    <recommendedName>
        <fullName evidence="2">RING-type domain-containing protein</fullName>
    </recommendedName>
</protein>
<dbReference type="GO" id="GO:0016197">
    <property type="term" value="P:endosomal transport"/>
    <property type="evidence" value="ECO:0007669"/>
    <property type="project" value="TreeGrafter"/>
</dbReference>
<dbReference type="GO" id="GO:0005524">
    <property type="term" value="F:ATP binding"/>
    <property type="evidence" value="ECO:0007669"/>
    <property type="project" value="InterPro"/>
</dbReference>
<comment type="caution">
    <text evidence="3">The sequence shown here is derived from an EMBL/GenBank/DDBJ whole genome shotgun (WGS) entry which is preliminary data.</text>
</comment>
<dbReference type="InterPro" id="IPR003959">
    <property type="entry name" value="ATPase_AAA_core"/>
</dbReference>
<evidence type="ECO:0000313" key="3">
    <source>
        <dbReference type="EMBL" id="CAD8055173.1"/>
    </source>
</evidence>
<evidence type="ECO:0000259" key="2">
    <source>
        <dbReference type="PROSITE" id="PS50089"/>
    </source>
</evidence>
<feature type="domain" description="RING-type" evidence="2">
    <location>
        <begin position="510"/>
        <end position="551"/>
    </location>
</feature>
<keyword evidence="1" id="KW-0862">Zinc</keyword>
<dbReference type="Pfam" id="PF00004">
    <property type="entry name" value="AAA"/>
    <property type="match status" value="1"/>
</dbReference>
<dbReference type="GO" id="GO:0016887">
    <property type="term" value="F:ATP hydrolysis activity"/>
    <property type="evidence" value="ECO:0007669"/>
    <property type="project" value="InterPro"/>
</dbReference>
<keyword evidence="1" id="KW-0863">Zinc-finger</keyword>
<evidence type="ECO:0000313" key="4">
    <source>
        <dbReference type="Proteomes" id="UP000692954"/>
    </source>
</evidence>
<evidence type="ECO:0000256" key="1">
    <source>
        <dbReference type="PROSITE-ProRule" id="PRU00175"/>
    </source>
</evidence>